<proteinExistence type="predicted"/>
<feature type="region of interest" description="Disordered" evidence="1">
    <location>
        <begin position="1"/>
        <end position="122"/>
    </location>
</feature>
<accession>A0ABR0F1V4</accession>
<evidence type="ECO:0000313" key="3">
    <source>
        <dbReference type="Proteomes" id="UP001305779"/>
    </source>
</evidence>
<evidence type="ECO:0000256" key="1">
    <source>
        <dbReference type="SAM" id="MobiDB-lite"/>
    </source>
</evidence>
<gene>
    <name evidence="2" type="ORF">PRZ48_001666</name>
</gene>
<organism evidence="2 3">
    <name type="scientific">Zasmidium cellare</name>
    <name type="common">Wine cellar mold</name>
    <name type="synonym">Racodium cellare</name>
    <dbReference type="NCBI Taxonomy" id="395010"/>
    <lineage>
        <taxon>Eukaryota</taxon>
        <taxon>Fungi</taxon>
        <taxon>Dikarya</taxon>
        <taxon>Ascomycota</taxon>
        <taxon>Pezizomycotina</taxon>
        <taxon>Dothideomycetes</taxon>
        <taxon>Dothideomycetidae</taxon>
        <taxon>Mycosphaerellales</taxon>
        <taxon>Mycosphaerellaceae</taxon>
        <taxon>Zasmidium</taxon>
    </lineage>
</organism>
<reference evidence="2 3" key="1">
    <citation type="journal article" date="2023" name="G3 (Bethesda)">
        <title>A chromosome-level genome assembly of Zasmidium syzygii isolated from banana leaves.</title>
        <authorList>
            <person name="van Westerhoven A.C."/>
            <person name="Mehrabi R."/>
            <person name="Talebi R."/>
            <person name="Steentjes M.B.F."/>
            <person name="Corcolon B."/>
            <person name="Chong P.A."/>
            <person name="Kema G.H.J."/>
            <person name="Seidl M.F."/>
        </authorList>
    </citation>
    <scope>NUCLEOTIDE SEQUENCE [LARGE SCALE GENOMIC DNA]</scope>
    <source>
        <strain evidence="2 3">P124</strain>
    </source>
</reference>
<feature type="compositionally biased region" description="Basic and acidic residues" evidence="1">
    <location>
        <begin position="107"/>
        <end position="122"/>
    </location>
</feature>
<name>A0ABR0F1V4_ZASCE</name>
<feature type="compositionally biased region" description="Low complexity" evidence="1">
    <location>
        <begin position="1"/>
        <end position="13"/>
    </location>
</feature>
<dbReference type="EMBL" id="JAXOVC010000001">
    <property type="protein sequence ID" value="KAK4507931.1"/>
    <property type="molecule type" value="Genomic_DNA"/>
</dbReference>
<comment type="caution">
    <text evidence="2">The sequence shown here is derived from an EMBL/GenBank/DDBJ whole genome shotgun (WGS) entry which is preliminary data.</text>
</comment>
<sequence length="122" mass="13274">MPPKQSNNTNSSTKSEGPSKKELDAINAYLAQKPDFDQLLKNSPKDQTPAQVEESAYHKDQEIKNNLAEGAKGAEQAKAERTGNVASADHHKANPGPVIAENLPEAASKEELKKRAEELNKK</sequence>
<evidence type="ECO:0000313" key="2">
    <source>
        <dbReference type="EMBL" id="KAK4507931.1"/>
    </source>
</evidence>
<protein>
    <submittedName>
        <fullName evidence="2">Uncharacterized protein</fullName>
    </submittedName>
</protein>
<keyword evidence="3" id="KW-1185">Reference proteome</keyword>
<dbReference type="Proteomes" id="UP001305779">
    <property type="component" value="Unassembled WGS sequence"/>
</dbReference>